<dbReference type="AlphaFoldDB" id="A0A9D1GGG3"/>
<comment type="caution">
    <text evidence="1">The sequence shown here is derived from an EMBL/GenBank/DDBJ whole genome shotgun (WGS) entry which is preliminary data.</text>
</comment>
<proteinExistence type="predicted"/>
<sequence>MKGIFVCIMVVVASAFTSCINDKKSCQCTGVAEEVTAVTVESSEDCASASYTTVVDGVTVSIDCE</sequence>
<gene>
    <name evidence="1" type="ORF">IAD06_09865</name>
</gene>
<protein>
    <recommendedName>
        <fullName evidence="3">Lipoprotein</fullName>
    </recommendedName>
</protein>
<dbReference type="Proteomes" id="UP000886722">
    <property type="component" value="Unassembled WGS sequence"/>
</dbReference>
<dbReference type="PROSITE" id="PS51257">
    <property type="entry name" value="PROKAR_LIPOPROTEIN"/>
    <property type="match status" value="1"/>
</dbReference>
<evidence type="ECO:0000313" key="2">
    <source>
        <dbReference type="Proteomes" id="UP000886722"/>
    </source>
</evidence>
<organism evidence="1 2">
    <name type="scientific">Candidatus Caccoplasma intestinavium</name>
    <dbReference type="NCBI Taxonomy" id="2840716"/>
    <lineage>
        <taxon>Bacteria</taxon>
        <taxon>Pseudomonadati</taxon>
        <taxon>Bacteroidota</taxon>
        <taxon>Bacteroidia</taxon>
        <taxon>Bacteroidales</taxon>
        <taxon>Bacteroidaceae</taxon>
        <taxon>Bacteroidaceae incertae sedis</taxon>
        <taxon>Candidatus Caccoplasma</taxon>
    </lineage>
</organism>
<evidence type="ECO:0000313" key="1">
    <source>
        <dbReference type="EMBL" id="HIT40321.1"/>
    </source>
</evidence>
<accession>A0A9D1GGG3</accession>
<reference evidence="1" key="2">
    <citation type="journal article" date="2021" name="PeerJ">
        <title>Extensive microbial diversity within the chicken gut microbiome revealed by metagenomics and culture.</title>
        <authorList>
            <person name="Gilroy R."/>
            <person name="Ravi A."/>
            <person name="Getino M."/>
            <person name="Pursley I."/>
            <person name="Horton D.L."/>
            <person name="Alikhan N.F."/>
            <person name="Baker D."/>
            <person name="Gharbi K."/>
            <person name="Hall N."/>
            <person name="Watson M."/>
            <person name="Adriaenssens E.M."/>
            <person name="Foster-Nyarko E."/>
            <person name="Jarju S."/>
            <person name="Secka A."/>
            <person name="Antonio M."/>
            <person name="Oren A."/>
            <person name="Chaudhuri R.R."/>
            <person name="La Ragione R."/>
            <person name="Hildebrand F."/>
            <person name="Pallen M.J."/>
        </authorList>
    </citation>
    <scope>NUCLEOTIDE SEQUENCE</scope>
    <source>
        <strain evidence="1">21143</strain>
    </source>
</reference>
<evidence type="ECO:0008006" key="3">
    <source>
        <dbReference type="Google" id="ProtNLM"/>
    </source>
</evidence>
<reference evidence="1" key="1">
    <citation type="submission" date="2020-10" db="EMBL/GenBank/DDBJ databases">
        <authorList>
            <person name="Gilroy R."/>
        </authorList>
    </citation>
    <scope>NUCLEOTIDE SEQUENCE</scope>
    <source>
        <strain evidence="1">21143</strain>
    </source>
</reference>
<name>A0A9D1GGG3_9BACT</name>
<dbReference type="EMBL" id="DVKT01000072">
    <property type="protein sequence ID" value="HIT40321.1"/>
    <property type="molecule type" value="Genomic_DNA"/>
</dbReference>